<dbReference type="InParanoid" id="A0A2J6TUE0"/>
<dbReference type="OrthoDB" id="62952at2759"/>
<dbReference type="GeneID" id="36578481"/>
<dbReference type="AlphaFoldDB" id="A0A2J6TUE0"/>
<sequence>MQDFLDSVPILPPRPNSITTLTQSEQTITYFHQERPIPLLKWQGLFLVCREISLEARAVLYGSNKFLLESSDSIKEIQDWLVEIGSANRGCLRTLSIDLCRPIDTQGHHSTLDYRFYQINMPCDSDQTPEELREELTRMEKLIKADVISVLQPLSGAGNKNLNDLTLYIPGDDQGRQMLYRYDNDFYFRGDLLEDDDMRKAILDIGPLELLSIGRTESQELAVGVARAMGVKTLRVRWVRAHFEREEAEPRWNSGGWVQDEDMLGAKIELGAELNALTLS</sequence>
<proteinExistence type="predicted"/>
<gene>
    <name evidence="1" type="ORF">K444DRAFT_122785</name>
</gene>
<organism evidence="1 2">
    <name type="scientific">Hyaloscypha bicolor E</name>
    <dbReference type="NCBI Taxonomy" id="1095630"/>
    <lineage>
        <taxon>Eukaryota</taxon>
        <taxon>Fungi</taxon>
        <taxon>Dikarya</taxon>
        <taxon>Ascomycota</taxon>
        <taxon>Pezizomycotina</taxon>
        <taxon>Leotiomycetes</taxon>
        <taxon>Helotiales</taxon>
        <taxon>Hyaloscyphaceae</taxon>
        <taxon>Hyaloscypha</taxon>
        <taxon>Hyaloscypha bicolor</taxon>
    </lineage>
</organism>
<dbReference type="EMBL" id="KZ613743">
    <property type="protein sequence ID" value="PMD66630.1"/>
    <property type="molecule type" value="Genomic_DNA"/>
</dbReference>
<dbReference type="RefSeq" id="XP_024743534.1">
    <property type="nucleotide sequence ID" value="XM_024870399.1"/>
</dbReference>
<reference evidence="1 2" key="1">
    <citation type="submission" date="2016-04" db="EMBL/GenBank/DDBJ databases">
        <title>A degradative enzymes factory behind the ericoid mycorrhizal symbiosis.</title>
        <authorList>
            <consortium name="DOE Joint Genome Institute"/>
            <person name="Martino E."/>
            <person name="Morin E."/>
            <person name="Grelet G."/>
            <person name="Kuo A."/>
            <person name="Kohler A."/>
            <person name="Daghino S."/>
            <person name="Barry K."/>
            <person name="Choi C."/>
            <person name="Cichocki N."/>
            <person name="Clum A."/>
            <person name="Copeland A."/>
            <person name="Hainaut M."/>
            <person name="Haridas S."/>
            <person name="Labutti K."/>
            <person name="Lindquist E."/>
            <person name="Lipzen A."/>
            <person name="Khouja H.-R."/>
            <person name="Murat C."/>
            <person name="Ohm R."/>
            <person name="Olson A."/>
            <person name="Spatafora J."/>
            <person name="Veneault-Fourrey C."/>
            <person name="Henrissat B."/>
            <person name="Grigoriev I."/>
            <person name="Martin F."/>
            <person name="Perotto S."/>
        </authorList>
    </citation>
    <scope>NUCLEOTIDE SEQUENCE [LARGE SCALE GENOMIC DNA]</scope>
    <source>
        <strain evidence="1 2">E</strain>
    </source>
</reference>
<protein>
    <submittedName>
        <fullName evidence="1">Uncharacterized protein</fullName>
    </submittedName>
</protein>
<evidence type="ECO:0000313" key="2">
    <source>
        <dbReference type="Proteomes" id="UP000235371"/>
    </source>
</evidence>
<keyword evidence="2" id="KW-1185">Reference proteome</keyword>
<name>A0A2J6TUE0_9HELO</name>
<evidence type="ECO:0000313" key="1">
    <source>
        <dbReference type="EMBL" id="PMD66630.1"/>
    </source>
</evidence>
<accession>A0A2J6TUE0</accession>
<dbReference type="Proteomes" id="UP000235371">
    <property type="component" value="Unassembled WGS sequence"/>
</dbReference>